<dbReference type="SUPFAM" id="SSF50969">
    <property type="entry name" value="YVTN repeat-like/Quinoprotein amine dehydrogenase"/>
    <property type="match status" value="1"/>
</dbReference>
<evidence type="ECO:0000256" key="1">
    <source>
        <dbReference type="SAM" id="MobiDB-lite"/>
    </source>
</evidence>
<evidence type="ECO:0000313" key="3">
    <source>
        <dbReference type="Proteomes" id="UP000741360"/>
    </source>
</evidence>
<dbReference type="InterPro" id="IPR011044">
    <property type="entry name" value="Quino_amine_DH_bsu"/>
</dbReference>
<dbReference type="AlphaFoldDB" id="A0A932GP95"/>
<name>A0A932GP95_UNCTE</name>
<evidence type="ECO:0000313" key="2">
    <source>
        <dbReference type="EMBL" id="MBI3014598.1"/>
    </source>
</evidence>
<organism evidence="2 3">
    <name type="scientific">Tectimicrobiota bacterium</name>
    <dbReference type="NCBI Taxonomy" id="2528274"/>
    <lineage>
        <taxon>Bacteria</taxon>
        <taxon>Pseudomonadati</taxon>
        <taxon>Nitrospinota/Tectimicrobiota group</taxon>
        <taxon>Candidatus Tectimicrobiota</taxon>
    </lineage>
</organism>
<dbReference type="Gene3D" id="2.130.10.10">
    <property type="entry name" value="YVTN repeat-like/Quinoprotein amine dehydrogenase"/>
    <property type="match status" value="1"/>
</dbReference>
<dbReference type="InterPro" id="IPR053143">
    <property type="entry name" value="Arylsulfate_ST"/>
</dbReference>
<feature type="compositionally biased region" description="Basic and acidic residues" evidence="1">
    <location>
        <begin position="361"/>
        <end position="375"/>
    </location>
</feature>
<reference evidence="2" key="1">
    <citation type="submission" date="2020-07" db="EMBL/GenBank/DDBJ databases">
        <title>Huge and variable diversity of episymbiotic CPR bacteria and DPANN archaea in groundwater ecosystems.</title>
        <authorList>
            <person name="He C.Y."/>
            <person name="Keren R."/>
            <person name="Whittaker M."/>
            <person name="Farag I.F."/>
            <person name="Doudna J."/>
            <person name="Cate J.H.D."/>
            <person name="Banfield J.F."/>
        </authorList>
    </citation>
    <scope>NUCLEOTIDE SEQUENCE</scope>
    <source>
        <strain evidence="2">NC_groundwater_717_Ag_S-0.2um_59_8</strain>
    </source>
</reference>
<dbReference type="EMBL" id="JACPSX010000106">
    <property type="protein sequence ID" value="MBI3014598.1"/>
    <property type="molecule type" value="Genomic_DNA"/>
</dbReference>
<dbReference type="PANTHER" id="PTHR35340:SF5">
    <property type="entry name" value="ASST-DOMAIN-CONTAINING PROTEIN"/>
    <property type="match status" value="1"/>
</dbReference>
<dbReference type="PANTHER" id="PTHR35340">
    <property type="entry name" value="PQQ ENZYME REPEAT PROTEIN-RELATED"/>
    <property type="match status" value="1"/>
</dbReference>
<gene>
    <name evidence="2" type="ORF">HYY65_05980</name>
</gene>
<protein>
    <submittedName>
        <fullName evidence="2">Aryl-sulfate sulfotransferase</fullName>
    </submittedName>
</protein>
<comment type="caution">
    <text evidence="2">The sequence shown here is derived from an EMBL/GenBank/DDBJ whole genome shotgun (WGS) entry which is preliminary data.</text>
</comment>
<dbReference type="Proteomes" id="UP000741360">
    <property type="component" value="Unassembled WGS sequence"/>
</dbReference>
<sequence length="381" mass="42863">PFPPGLHARLLPNGNLLFAGRSGKVDPPDRPGVGKYPMGGAAGWLIEMDWNGKILFQYRDPSMHHDFHPMPNGNYIYVAWDKVPKDLQNKVRGGYKGSEHHSDGSMFADKLVEVNPRGEVVWEWRAIDHFDVNVDIIGPVHPREEWSHFNNVDVMENGNILTDGRHLDSMMIIDKKTGNIIWRWGSVAYLDEGGTIEFCRGINTMGGQHDCNEIPTGYPGAGNIICYDNGMYVDESRAVEVDPKTNKVVWESKQHGKYARLGGIGRKHFSNFISGAERLPNGNTLITDGANGRIFEVTPQQEVVWEYVSGYFTAPTYQGAMFRSHRYAVDYVPQFKNLKPARGPAVVPPDVSKFRVAPQAEKAKEEGKEKEEELAPRIPRY</sequence>
<feature type="region of interest" description="Disordered" evidence="1">
    <location>
        <begin position="357"/>
        <end position="381"/>
    </location>
</feature>
<accession>A0A932GP95</accession>
<proteinExistence type="predicted"/>
<feature type="non-terminal residue" evidence="2">
    <location>
        <position position="1"/>
    </location>
</feature>
<dbReference type="InterPro" id="IPR010262">
    <property type="entry name" value="Arylsulfotransferase_bact"/>
</dbReference>
<dbReference type="Pfam" id="PF05935">
    <property type="entry name" value="Arylsulfotrans"/>
    <property type="match status" value="1"/>
</dbReference>
<dbReference type="InterPro" id="IPR015943">
    <property type="entry name" value="WD40/YVTN_repeat-like_dom_sf"/>
</dbReference>
<dbReference type="GO" id="GO:0004062">
    <property type="term" value="F:aryl sulfotransferase activity"/>
    <property type="evidence" value="ECO:0007669"/>
    <property type="project" value="InterPro"/>
</dbReference>